<name>A0AAV3F1M1_9FLAO</name>
<dbReference type="EMBL" id="AGEE01000031">
    <property type="protein sequence ID" value="EHO09534.1"/>
    <property type="molecule type" value="Genomic_DNA"/>
</dbReference>
<accession>A0AAV3F1M1</accession>
<dbReference type="Proteomes" id="UP000004834">
    <property type="component" value="Unassembled WGS sequence"/>
</dbReference>
<reference evidence="1 2" key="1">
    <citation type="submission" date="2011-11" db="EMBL/GenBank/DDBJ databases">
        <title>The Genome Sequence of Myroides odoratimimus CIP 101113.</title>
        <authorList>
            <person name="Earl A."/>
            <person name="Ward D."/>
            <person name="Feldgarden M."/>
            <person name="Gevers D."/>
            <person name="Huys G."/>
            <person name="Young S.K."/>
            <person name="Zeng Q."/>
            <person name="Gargeya S."/>
            <person name="Fitzgerald M."/>
            <person name="Haas B."/>
            <person name="Abouelleil A."/>
            <person name="Alvarado L."/>
            <person name="Arachchi H.M."/>
            <person name="Berlin A."/>
            <person name="Brown A."/>
            <person name="Chapman S.B."/>
            <person name="Chen Z."/>
            <person name="Dunbar C."/>
            <person name="Freedman E."/>
            <person name="Gearin G."/>
            <person name="Goldberg J."/>
            <person name="Griggs A."/>
            <person name="Gujja S."/>
            <person name="Heiman D."/>
            <person name="Howarth C."/>
            <person name="Larson L."/>
            <person name="Lui A."/>
            <person name="MacDonald P.J.P."/>
            <person name="Montmayeur A."/>
            <person name="Murphy C."/>
            <person name="Neiman D."/>
            <person name="Pearson M."/>
            <person name="Priest M."/>
            <person name="Roberts A."/>
            <person name="Saif S."/>
            <person name="Shea T."/>
            <person name="Shenoy N."/>
            <person name="Sisk P."/>
            <person name="Stolte C."/>
            <person name="Sykes S."/>
            <person name="Wortman J."/>
            <person name="Nusbaum C."/>
            <person name="Birren B."/>
        </authorList>
    </citation>
    <scope>NUCLEOTIDE SEQUENCE [LARGE SCALE GENOMIC DNA]</scope>
    <source>
        <strain evidence="1 2">CIP 101113</strain>
    </source>
</reference>
<gene>
    <name evidence="1" type="ORF">HMPREF9715_02378</name>
</gene>
<evidence type="ECO:0000313" key="1">
    <source>
        <dbReference type="EMBL" id="EHO09534.1"/>
    </source>
</evidence>
<comment type="caution">
    <text evidence="1">The sequence shown here is derived from an EMBL/GenBank/DDBJ whole genome shotgun (WGS) entry which is preliminary data.</text>
</comment>
<protein>
    <recommendedName>
        <fullName evidence="3">Cell filamentation protein Fic</fullName>
    </recommendedName>
</protein>
<evidence type="ECO:0008006" key="3">
    <source>
        <dbReference type="Google" id="ProtNLM"/>
    </source>
</evidence>
<dbReference type="AlphaFoldDB" id="A0AAV3F1M1"/>
<organism evidence="1 2">
    <name type="scientific">Myroides odoratimimus CIP 101113</name>
    <dbReference type="NCBI Taxonomy" id="883154"/>
    <lineage>
        <taxon>Bacteria</taxon>
        <taxon>Pseudomonadati</taxon>
        <taxon>Bacteroidota</taxon>
        <taxon>Flavobacteriia</taxon>
        <taxon>Flavobacteriales</taxon>
        <taxon>Flavobacteriaceae</taxon>
        <taxon>Myroides</taxon>
    </lineage>
</organism>
<dbReference type="PANTHER" id="PTHR35810:SF1">
    <property type="entry name" value="CYTOPLASMIC PROTEIN"/>
    <property type="match status" value="1"/>
</dbReference>
<sequence length="106" mass="12337">MAEHGSILIYQTEDGLTKIETRLENETVWLTQAQMAELFQKERTVITKHIKNVFEEGELVEQTNVQNLHIANSDKPVKFYNLDVIISVGYRVKSIQGTKFRQWATR</sequence>
<proteinExistence type="predicted"/>
<evidence type="ECO:0000313" key="2">
    <source>
        <dbReference type="Proteomes" id="UP000004834"/>
    </source>
</evidence>
<dbReference type="Pfam" id="PF13310">
    <property type="entry name" value="Virulence_RhuM"/>
    <property type="match status" value="1"/>
</dbReference>
<dbReference type="InterPro" id="IPR011204">
    <property type="entry name" value="Virulence_RhuM-like"/>
</dbReference>
<dbReference type="PANTHER" id="PTHR35810">
    <property type="entry name" value="CYTOPLASMIC PROTEIN-RELATED"/>
    <property type="match status" value="1"/>
</dbReference>